<name>A0A6H9YYH8_9ACTN</name>
<feature type="signal peptide" evidence="1">
    <location>
        <begin position="1"/>
        <end position="28"/>
    </location>
</feature>
<evidence type="ECO:0000256" key="1">
    <source>
        <dbReference type="SAM" id="SignalP"/>
    </source>
</evidence>
<keyword evidence="1" id="KW-0732">Signal</keyword>
<protein>
    <submittedName>
        <fullName evidence="2">Uncharacterized protein</fullName>
    </submittedName>
</protein>
<gene>
    <name evidence="2" type="ORF">F8566_02085</name>
</gene>
<comment type="caution">
    <text evidence="2">The sequence shown here is derived from an EMBL/GenBank/DDBJ whole genome shotgun (WGS) entry which is preliminary data.</text>
</comment>
<evidence type="ECO:0000313" key="3">
    <source>
        <dbReference type="Proteomes" id="UP000468735"/>
    </source>
</evidence>
<feature type="chain" id="PRO_5038534767" evidence="1">
    <location>
        <begin position="29"/>
        <end position="61"/>
    </location>
</feature>
<accession>A0A6H9YYH8</accession>
<dbReference type="EMBL" id="WBMT01000001">
    <property type="protein sequence ID" value="KAB2352494.1"/>
    <property type="molecule type" value="Genomic_DNA"/>
</dbReference>
<evidence type="ECO:0000313" key="2">
    <source>
        <dbReference type="EMBL" id="KAB2352494.1"/>
    </source>
</evidence>
<organism evidence="2 3">
    <name type="scientific">Actinomadura rudentiformis</name>
    <dbReference type="NCBI Taxonomy" id="359158"/>
    <lineage>
        <taxon>Bacteria</taxon>
        <taxon>Bacillati</taxon>
        <taxon>Actinomycetota</taxon>
        <taxon>Actinomycetes</taxon>
        <taxon>Streptosporangiales</taxon>
        <taxon>Thermomonosporaceae</taxon>
        <taxon>Actinomadura</taxon>
    </lineage>
</organism>
<dbReference type="RefSeq" id="WP_151557363.1">
    <property type="nucleotide sequence ID" value="NZ_WBMT01000001.1"/>
</dbReference>
<keyword evidence="3" id="KW-1185">Reference proteome</keyword>
<dbReference type="Proteomes" id="UP000468735">
    <property type="component" value="Unassembled WGS sequence"/>
</dbReference>
<proteinExistence type="predicted"/>
<dbReference type="AlphaFoldDB" id="A0A6H9YYH8"/>
<reference evidence="2 3" key="1">
    <citation type="submission" date="2019-09" db="EMBL/GenBank/DDBJ databases">
        <title>Actinomadura physcomitrii sp. nov., a novel actinomycete isolated from moss [Physcomitrium sphaericum (Ludw) Fuernr].</title>
        <authorList>
            <person name="Zhuang X."/>
            <person name="Liu C."/>
        </authorList>
    </citation>
    <scope>NUCLEOTIDE SEQUENCE [LARGE SCALE GENOMIC DNA]</scope>
    <source>
        <strain evidence="2 3">HMC1</strain>
    </source>
</reference>
<sequence length="61" mass="5910">MTSVLLKFVKALLALSTALIPASVSTVAVVAAIGTTVAVTAGCAPSDGDDDGGDDDDGDDD</sequence>